<evidence type="ECO:0000313" key="2">
    <source>
        <dbReference type="EMBL" id="KAJ7740802.1"/>
    </source>
</evidence>
<name>A0AAD7N0X3_9AGAR</name>
<proteinExistence type="predicted"/>
<keyword evidence="3" id="KW-1185">Reference proteome</keyword>
<gene>
    <name evidence="2" type="ORF">B0H16DRAFT_1757495</name>
</gene>
<feature type="region of interest" description="Disordered" evidence="1">
    <location>
        <begin position="148"/>
        <end position="168"/>
    </location>
</feature>
<sequence length="168" mass="18987">MPYESCSYGLEDSDDIMMSNWNGTIIGPGHTVHENRIYRLREFLSCVNLPFVSTTTGTVDPARLPVLASWTRASSLDHVLVEIRKYVSSSLFLRLAFMHSHSRPCPIPFPSAFLHVCTRTRPLYYDFVPRLTVIYSLDVLILPSSSSFHRCPDPSSHSPPSPLLHTTH</sequence>
<dbReference type="InterPro" id="IPR016135">
    <property type="entry name" value="UBQ-conjugating_enzyme/RWD"/>
</dbReference>
<dbReference type="EMBL" id="JARKIB010000101">
    <property type="protein sequence ID" value="KAJ7740802.1"/>
    <property type="molecule type" value="Genomic_DNA"/>
</dbReference>
<evidence type="ECO:0000256" key="1">
    <source>
        <dbReference type="SAM" id="MobiDB-lite"/>
    </source>
</evidence>
<organism evidence="2 3">
    <name type="scientific">Mycena metata</name>
    <dbReference type="NCBI Taxonomy" id="1033252"/>
    <lineage>
        <taxon>Eukaryota</taxon>
        <taxon>Fungi</taxon>
        <taxon>Dikarya</taxon>
        <taxon>Basidiomycota</taxon>
        <taxon>Agaricomycotina</taxon>
        <taxon>Agaricomycetes</taxon>
        <taxon>Agaricomycetidae</taxon>
        <taxon>Agaricales</taxon>
        <taxon>Marasmiineae</taxon>
        <taxon>Mycenaceae</taxon>
        <taxon>Mycena</taxon>
    </lineage>
</organism>
<dbReference type="AlphaFoldDB" id="A0AAD7N0X3"/>
<accession>A0AAD7N0X3</accession>
<evidence type="ECO:0000313" key="3">
    <source>
        <dbReference type="Proteomes" id="UP001215598"/>
    </source>
</evidence>
<dbReference type="Proteomes" id="UP001215598">
    <property type="component" value="Unassembled WGS sequence"/>
</dbReference>
<comment type="caution">
    <text evidence="2">The sequence shown here is derived from an EMBL/GenBank/DDBJ whole genome shotgun (WGS) entry which is preliminary data.</text>
</comment>
<dbReference type="Gene3D" id="3.10.110.10">
    <property type="entry name" value="Ubiquitin Conjugating Enzyme"/>
    <property type="match status" value="1"/>
</dbReference>
<dbReference type="SUPFAM" id="SSF54495">
    <property type="entry name" value="UBC-like"/>
    <property type="match status" value="1"/>
</dbReference>
<reference evidence="2" key="1">
    <citation type="submission" date="2023-03" db="EMBL/GenBank/DDBJ databases">
        <title>Massive genome expansion in bonnet fungi (Mycena s.s.) driven by repeated elements and novel gene families across ecological guilds.</title>
        <authorList>
            <consortium name="Lawrence Berkeley National Laboratory"/>
            <person name="Harder C.B."/>
            <person name="Miyauchi S."/>
            <person name="Viragh M."/>
            <person name="Kuo A."/>
            <person name="Thoen E."/>
            <person name="Andreopoulos B."/>
            <person name="Lu D."/>
            <person name="Skrede I."/>
            <person name="Drula E."/>
            <person name="Henrissat B."/>
            <person name="Morin E."/>
            <person name="Kohler A."/>
            <person name="Barry K."/>
            <person name="LaButti K."/>
            <person name="Morin E."/>
            <person name="Salamov A."/>
            <person name="Lipzen A."/>
            <person name="Mereny Z."/>
            <person name="Hegedus B."/>
            <person name="Baldrian P."/>
            <person name="Stursova M."/>
            <person name="Weitz H."/>
            <person name="Taylor A."/>
            <person name="Grigoriev I.V."/>
            <person name="Nagy L.G."/>
            <person name="Martin F."/>
            <person name="Kauserud H."/>
        </authorList>
    </citation>
    <scope>NUCLEOTIDE SEQUENCE</scope>
    <source>
        <strain evidence="2">CBHHK182m</strain>
    </source>
</reference>
<protein>
    <submittedName>
        <fullName evidence="2">Uncharacterized protein</fullName>
    </submittedName>
</protein>